<feature type="domain" description="Carrier" evidence="3">
    <location>
        <begin position="62"/>
        <end position="139"/>
    </location>
</feature>
<evidence type="ECO:0000256" key="2">
    <source>
        <dbReference type="ARBA" id="ARBA00022553"/>
    </source>
</evidence>
<evidence type="ECO:0000259" key="3">
    <source>
        <dbReference type="PROSITE" id="PS50075"/>
    </source>
</evidence>
<protein>
    <recommendedName>
        <fullName evidence="3">Carrier domain-containing protein</fullName>
    </recommendedName>
</protein>
<proteinExistence type="predicted"/>
<dbReference type="Pfam" id="PF00550">
    <property type="entry name" value="PP-binding"/>
    <property type="match status" value="1"/>
</dbReference>
<keyword evidence="1" id="KW-0596">Phosphopantetheine</keyword>
<comment type="caution">
    <text evidence="4">The sequence shown here is derived from an EMBL/GenBank/DDBJ whole genome shotgun (WGS) entry which is preliminary data.</text>
</comment>
<accession>A0ABQ4IP93</accession>
<keyword evidence="5" id="KW-1185">Reference proteome</keyword>
<keyword evidence="2" id="KW-0597">Phosphoprotein</keyword>
<dbReference type="Proteomes" id="UP000643165">
    <property type="component" value="Unassembled WGS sequence"/>
</dbReference>
<dbReference type="InterPro" id="IPR009081">
    <property type="entry name" value="PP-bd_ACP"/>
</dbReference>
<dbReference type="InterPro" id="IPR036736">
    <property type="entry name" value="ACP-like_sf"/>
</dbReference>
<dbReference type="InterPro" id="IPR020806">
    <property type="entry name" value="PKS_PP-bd"/>
</dbReference>
<organism evidence="4 5">
    <name type="scientific">Micromonospora lutea</name>
    <dbReference type="NCBI Taxonomy" id="419825"/>
    <lineage>
        <taxon>Bacteria</taxon>
        <taxon>Bacillati</taxon>
        <taxon>Actinomycetota</taxon>
        <taxon>Actinomycetes</taxon>
        <taxon>Micromonosporales</taxon>
        <taxon>Micromonosporaceae</taxon>
        <taxon>Micromonospora</taxon>
    </lineage>
</organism>
<sequence length="153" mass="16339">MSLNEKVKRMHDAPAHALHAPVSDVPPQVSNGTPPPVLAVADPARAADELYRRLISTQPGRPRRKLMTAFLVGQVADIAGLAATEIDETRPFAELGLTSKTIAELAERLRVATGTELSATVGWRYPSIAALGDHVAELMGVQLDRATESVGQK</sequence>
<evidence type="ECO:0000313" key="4">
    <source>
        <dbReference type="EMBL" id="GIJ19740.1"/>
    </source>
</evidence>
<gene>
    <name evidence="4" type="ORF">Vlu01_03640</name>
</gene>
<dbReference type="SMART" id="SM01294">
    <property type="entry name" value="PKS_PP_betabranch"/>
    <property type="match status" value="1"/>
</dbReference>
<evidence type="ECO:0000256" key="1">
    <source>
        <dbReference type="ARBA" id="ARBA00022450"/>
    </source>
</evidence>
<reference evidence="4 5" key="1">
    <citation type="submission" date="2021-01" db="EMBL/GenBank/DDBJ databases">
        <title>Whole genome shotgun sequence of Verrucosispora lutea NBRC 106530.</title>
        <authorList>
            <person name="Komaki H."/>
            <person name="Tamura T."/>
        </authorList>
    </citation>
    <scope>NUCLEOTIDE SEQUENCE [LARGE SCALE GENOMIC DNA]</scope>
    <source>
        <strain evidence="4 5">NBRC 106530</strain>
    </source>
</reference>
<dbReference type="SUPFAM" id="SSF47336">
    <property type="entry name" value="ACP-like"/>
    <property type="match status" value="1"/>
</dbReference>
<evidence type="ECO:0000313" key="5">
    <source>
        <dbReference type="Proteomes" id="UP000643165"/>
    </source>
</evidence>
<name>A0ABQ4IP93_9ACTN</name>
<dbReference type="SMART" id="SM00823">
    <property type="entry name" value="PKS_PP"/>
    <property type="match status" value="1"/>
</dbReference>
<dbReference type="Gene3D" id="1.10.1200.10">
    <property type="entry name" value="ACP-like"/>
    <property type="match status" value="1"/>
</dbReference>
<dbReference type="EMBL" id="BOPB01000002">
    <property type="protein sequence ID" value="GIJ19740.1"/>
    <property type="molecule type" value="Genomic_DNA"/>
</dbReference>
<dbReference type="PROSITE" id="PS50075">
    <property type="entry name" value="CARRIER"/>
    <property type="match status" value="1"/>
</dbReference>